<name>A0A4Y9S9K5_9BURK</name>
<dbReference type="Gene3D" id="1.10.1660.10">
    <property type="match status" value="1"/>
</dbReference>
<evidence type="ECO:0000256" key="4">
    <source>
        <dbReference type="ARBA" id="ARBA00023163"/>
    </source>
</evidence>
<accession>A0A4Y9S9K5</accession>
<dbReference type="OrthoDB" id="9808480at2"/>
<reference evidence="7 8" key="1">
    <citation type="submission" date="2019-03" db="EMBL/GenBank/DDBJ databases">
        <title>Draft Genome Sequence of Duganella callidus sp. nov., a Novel Duganella Species Isolated from Cultivated Soil.</title>
        <authorList>
            <person name="Raths R."/>
            <person name="Peta V."/>
            <person name="Bucking H."/>
        </authorList>
    </citation>
    <scope>NUCLEOTIDE SEQUENCE [LARGE SCALE GENOMIC DNA]</scope>
    <source>
        <strain evidence="7 8">DN04</strain>
    </source>
</reference>
<dbReference type="SUPFAM" id="SSF46955">
    <property type="entry name" value="Putative DNA-binding domain"/>
    <property type="match status" value="1"/>
</dbReference>
<sequence>MRIGALARAAAVSVRTLRHYESQGLIAAQRGANGYREFSTATIEQVRWIRELLDCGFSTRQIAGMMHCLQRDSWDAAACEAGYALHQRKLAELDQMISVLQERRVRLAERLAHFYSA</sequence>
<keyword evidence="5" id="KW-0175">Coiled coil</keyword>
<dbReference type="PROSITE" id="PS50937">
    <property type="entry name" value="HTH_MERR_2"/>
    <property type="match status" value="1"/>
</dbReference>
<evidence type="ECO:0000256" key="1">
    <source>
        <dbReference type="ARBA" id="ARBA00022491"/>
    </source>
</evidence>
<dbReference type="Proteomes" id="UP000297729">
    <property type="component" value="Unassembled WGS sequence"/>
</dbReference>
<dbReference type="AlphaFoldDB" id="A0A4Y9S9K5"/>
<keyword evidence="4" id="KW-0804">Transcription</keyword>
<dbReference type="Pfam" id="PF13411">
    <property type="entry name" value="MerR_1"/>
    <property type="match status" value="1"/>
</dbReference>
<evidence type="ECO:0000313" key="8">
    <source>
        <dbReference type="Proteomes" id="UP000297729"/>
    </source>
</evidence>
<feature type="domain" description="HTH merR-type" evidence="6">
    <location>
        <begin position="1"/>
        <end position="68"/>
    </location>
</feature>
<dbReference type="RefSeq" id="WP_135203575.1">
    <property type="nucleotide sequence ID" value="NZ_SPVG01000211.1"/>
</dbReference>
<dbReference type="InterPro" id="IPR000551">
    <property type="entry name" value="MerR-type_HTH_dom"/>
</dbReference>
<dbReference type="SMART" id="SM00422">
    <property type="entry name" value="HTH_MERR"/>
    <property type="match status" value="1"/>
</dbReference>
<dbReference type="PRINTS" id="PR00040">
    <property type="entry name" value="HTHMERR"/>
</dbReference>
<dbReference type="GO" id="GO:0003700">
    <property type="term" value="F:DNA-binding transcription factor activity"/>
    <property type="evidence" value="ECO:0007669"/>
    <property type="project" value="InterPro"/>
</dbReference>
<dbReference type="PANTHER" id="PTHR30204">
    <property type="entry name" value="REDOX-CYCLING DRUG-SENSING TRANSCRIPTIONAL ACTIVATOR SOXR"/>
    <property type="match status" value="1"/>
</dbReference>
<evidence type="ECO:0000256" key="3">
    <source>
        <dbReference type="ARBA" id="ARBA00023125"/>
    </source>
</evidence>
<dbReference type="InterPro" id="IPR009061">
    <property type="entry name" value="DNA-bd_dom_put_sf"/>
</dbReference>
<keyword evidence="2" id="KW-0805">Transcription regulation</keyword>
<proteinExistence type="predicted"/>
<dbReference type="EMBL" id="SPVG01000211">
    <property type="protein sequence ID" value="TFW17205.1"/>
    <property type="molecule type" value="Genomic_DNA"/>
</dbReference>
<feature type="coiled-coil region" evidence="5">
    <location>
        <begin position="83"/>
        <end position="110"/>
    </location>
</feature>
<dbReference type="InterPro" id="IPR047057">
    <property type="entry name" value="MerR_fam"/>
</dbReference>
<protein>
    <submittedName>
        <fullName evidence="7">MerR family transcriptional regulator</fullName>
    </submittedName>
</protein>
<keyword evidence="1" id="KW-0678">Repressor</keyword>
<gene>
    <name evidence="7" type="ORF">E4L98_21430</name>
</gene>
<keyword evidence="3" id="KW-0238">DNA-binding</keyword>
<dbReference type="CDD" id="cd01282">
    <property type="entry name" value="HTH_MerR-like_sg3"/>
    <property type="match status" value="1"/>
</dbReference>
<evidence type="ECO:0000256" key="2">
    <source>
        <dbReference type="ARBA" id="ARBA00023015"/>
    </source>
</evidence>
<evidence type="ECO:0000259" key="6">
    <source>
        <dbReference type="PROSITE" id="PS50937"/>
    </source>
</evidence>
<evidence type="ECO:0000313" key="7">
    <source>
        <dbReference type="EMBL" id="TFW17205.1"/>
    </source>
</evidence>
<dbReference type="PANTHER" id="PTHR30204:SF69">
    <property type="entry name" value="MERR-FAMILY TRANSCRIPTIONAL REGULATOR"/>
    <property type="match status" value="1"/>
</dbReference>
<organism evidence="7 8">
    <name type="scientific">Duganella callida</name>
    <dbReference type="NCBI Taxonomy" id="2561932"/>
    <lineage>
        <taxon>Bacteria</taxon>
        <taxon>Pseudomonadati</taxon>
        <taxon>Pseudomonadota</taxon>
        <taxon>Betaproteobacteria</taxon>
        <taxon>Burkholderiales</taxon>
        <taxon>Oxalobacteraceae</taxon>
        <taxon>Telluria group</taxon>
        <taxon>Duganella</taxon>
    </lineage>
</organism>
<dbReference type="GO" id="GO:0003677">
    <property type="term" value="F:DNA binding"/>
    <property type="evidence" value="ECO:0007669"/>
    <property type="project" value="UniProtKB-KW"/>
</dbReference>
<comment type="caution">
    <text evidence="7">The sequence shown here is derived from an EMBL/GenBank/DDBJ whole genome shotgun (WGS) entry which is preliminary data.</text>
</comment>
<evidence type="ECO:0000256" key="5">
    <source>
        <dbReference type="SAM" id="Coils"/>
    </source>
</evidence>
<keyword evidence="8" id="KW-1185">Reference proteome</keyword>